<organism evidence="3 4">
    <name type="scientific">Roseibium algae</name>
    <dbReference type="NCBI Taxonomy" id="3123038"/>
    <lineage>
        <taxon>Bacteria</taxon>
        <taxon>Pseudomonadati</taxon>
        <taxon>Pseudomonadota</taxon>
        <taxon>Alphaproteobacteria</taxon>
        <taxon>Hyphomicrobiales</taxon>
        <taxon>Stappiaceae</taxon>
        <taxon>Roseibium</taxon>
    </lineage>
</organism>
<dbReference type="SUPFAM" id="SSF51126">
    <property type="entry name" value="Pectin lyase-like"/>
    <property type="match status" value="1"/>
</dbReference>
<dbReference type="NCBIfam" id="TIGR01414">
    <property type="entry name" value="autotrans_barl"/>
    <property type="match status" value="1"/>
</dbReference>
<keyword evidence="4" id="KW-1185">Reference proteome</keyword>
<dbReference type="InterPro" id="IPR005546">
    <property type="entry name" value="Autotransporte_beta"/>
</dbReference>
<protein>
    <submittedName>
        <fullName evidence="3">Autotransporter domain-containing protein</fullName>
    </submittedName>
</protein>
<keyword evidence="1" id="KW-0732">Signal</keyword>
<name>A0ABU8TQH1_9HYPH</name>
<evidence type="ECO:0000313" key="3">
    <source>
        <dbReference type="EMBL" id="MEJ8476419.1"/>
    </source>
</evidence>
<gene>
    <name evidence="3" type="ORF">V6575_20200</name>
</gene>
<dbReference type="SUPFAM" id="SSF103515">
    <property type="entry name" value="Autotransporter"/>
    <property type="match status" value="1"/>
</dbReference>
<dbReference type="InterPro" id="IPR011050">
    <property type="entry name" value="Pectin_lyase_fold/virulence"/>
</dbReference>
<dbReference type="Pfam" id="PF03797">
    <property type="entry name" value="Autotransporter"/>
    <property type="match status" value="1"/>
</dbReference>
<dbReference type="PROSITE" id="PS51208">
    <property type="entry name" value="AUTOTRANSPORTER"/>
    <property type="match status" value="1"/>
</dbReference>
<feature type="domain" description="Autotransporter" evidence="2">
    <location>
        <begin position="433"/>
        <end position="499"/>
    </location>
</feature>
<dbReference type="Proteomes" id="UP001385499">
    <property type="component" value="Unassembled WGS sequence"/>
</dbReference>
<feature type="signal peptide" evidence="1">
    <location>
        <begin position="1"/>
        <end position="46"/>
    </location>
</feature>
<accession>A0ABU8TQH1</accession>
<evidence type="ECO:0000313" key="4">
    <source>
        <dbReference type="Proteomes" id="UP001385499"/>
    </source>
</evidence>
<dbReference type="InterPro" id="IPR006315">
    <property type="entry name" value="OM_autotransptr_brl_dom"/>
</dbReference>
<proteinExistence type="predicted"/>
<evidence type="ECO:0000256" key="1">
    <source>
        <dbReference type="SAM" id="SignalP"/>
    </source>
</evidence>
<evidence type="ECO:0000259" key="2">
    <source>
        <dbReference type="PROSITE" id="PS51208"/>
    </source>
</evidence>
<feature type="chain" id="PRO_5046709604" evidence="1">
    <location>
        <begin position="47"/>
        <end position="499"/>
    </location>
</feature>
<reference evidence="3 4" key="1">
    <citation type="submission" date="2024-02" db="EMBL/GenBank/DDBJ databases">
        <title>Roseibium algae sp. nov., isolated from marine alga (Grateloupia sp.), showing potential in myo-inositol conversion.</title>
        <authorList>
            <person name="Wang Y."/>
        </authorList>
    </citation>
    <scope>NUCLEOTIDE SEQUENCE [LARGE SCALE GENOMIC DNA]</scope>
    <source>
        <strain evidence="3 4">H3510</strain>
    </source>
</reference>
<dbReference type="EMBL" id="JBAKIA010000019">
    <property type="protein sequence ID" value="MEJ8476419.1"/>
    <property type="molecule type" value="Genomic_DNA"/>
</dbReference>
<comment type="caution">
    <text evidence="3">The sequence shown here is derived from an EMBL/GenBank/DDBJ whole genome shotgun (WGS) entry which is preliminary data.</text>
</comment>
<sequence>MPPSRNFTSNVSNPCFQSDLGVSKSGRRAKLLCATMLCILPGFASAQETLPVGVSFTGNVVNNGHGVIDVANPDRSTGSVIFGAAAGEKPVPAGVLDAREIVFGSGRGSVVFNHTDTDYVFDLDVTLAGSMEFYSGHTTLTGNYVRFVEVVQIYKTGTLTLNNSYLGPIWLHDGVVFDANEHLAAGGFTVNSGATLGGVGGGSSTITVHSGGKLAPGNSTGNSIGTFRADIVYFNDGSIFEVDVDASGKSDRLWIGTGTQISPGATLSIVAAEGGTYAPLTIYQVLLFPERSLDGKFGTVTDNLAFLDADLNYLDIDLELSLFRTTKSDNSLLSFSDLASTPNRSSVADAVEAAGAGTLHDAVQSMRVGDTEQGFQQLSGESHSTIHSAGLTSANISRSSLTHRVITATGGVGASSGDQVSMGFHGEGEVPMLEQLNAQMWGEAFGGWGKVDATATTASMESYGGGFLTGFDAEIIADWRTGLMAGYSRNQFHSSGNGF</sequence>
<dbReference type="Gene3D" id="2.40.128.130">
    <property type="entry name" value="Autotransporter beta-domain"/>
    <property type="match status" value="1"/>
</dbReference>
<feature type="non-terminal residue" evidence="3">
    <location>
        <position position="499"/>
    </location>
</feature>
<dbReference type="InterPro" id="IPR036709">
    <property type="entry name" value="Autotransporte_beta_dom_sf"/>
</dbReference>